<keyword evidence="6" id="KW-0732">Signal</keyword>
<evidence type="ECO:0000259" key="17">
    <source>
        <dbReference type="Pfam" id="PF07715"/>
    </source>
</evidence>
<evidence type="ECO:0000256" key="10">
    <source>
        <dbReference type="ARBA" id="ARBA00023136"/>
    </source>
</evidence>
<dbReference type="Gene3D" id="2.40.170.20">
    <property type="entry name" value="TonB-dependent receptor, beta-barrel domain"/>
    <property type="match status" value="1"/>
</dbReference>
<evidence type="ECO:0000256" key="9">
    <source>
        <dbReference type="ARBA" id="ARBA00023077"/>
    </source>
</evidence>
<keyword evidence="7" id="KW-0408">Iron</keyword>
<dbReference type="InterPro" id="IPR036942">
    <property type="entry name" value="Beta-barrel_TonB_sf"/>
</dbReference>
<dbReference type="Pfam" id="PF07715">
    <property type="entry name" value="Plug"/>
    <property type="match status" value="1"/>
</dbReference>
<evidence type="ECO:0000256" key="1">
    <source>
        <dbReference type="ARBA" id="ARBA00004571"/>
    </source>
</evidence>
<evidence type="ECO:0000256" key="2">
    <source>
        <dbReference type="ARBA" id="ARBA00022448"/>
    </source>
</evidence>
<evidence type="ECO:0000256" key="11">
    <source>
        <dbReference type="ARBA" id="ARBA00023237"/>
    </source>
</evidence>
<evidence type="ECO:0000256" key="4">
    <source>
        <dbReference type="ARBA" id="ARBA00022496"/>
    </source>
</evidence>
<evidence type="ECO:0000313" key="19">
    <source>
        <dbReference type="Proteomes" id="UP001595681"/>
    </source>
</evidence>
<proteinExistence type="inferred from homology"/>
<keyword evidence="10 12" id="KW-0472">Membrane</keyword>
<keyword evidence="2 12" id="KW-0813">Transport</keyword>
<feature type="region of interest" description="Disordered" evidence="15">
    <location>
        <begin position="1"/>
        <end position="21"/>
    </location>
</feature>
<dbReference type="Pfam" id="PF00593">
    <property type="entry name" value="TonB_dep_Rec_b-barrel"/>
    <property type="match status" value="1"/>
</dbReference>
<dbReference type="PROSITE" id="PS01156">
    <property type="entry name" value="TONB_DEPENDENT_REC_2"/>
    <property type="match status" value="1"/>
</dbReference>
<feature type="compositionally biased region" description="Polar residues" evidence="15">
    <location>
        <begin position="1"/>
        <end position="17"/>
    </location>
</feature>
<evidence type="ECO:0000259" key="16">
    <source>
        <dbReference type="Pfam" id="PF00593"/>
    </source>
</evidence>
<comment type="caution">
    <text evidence="18">The sequence shown here is derived from an EMBL/GenBank/DDBJ whole genome shotgun (WGS) entry which is preliminary data.</text>
</comment>
<comment type="subcellular location">
    <subcellularLocation>
        <location evidence="1 12">Cell outer membrane</location>
        <topology evidence="1 12">Multi-pass membrane protein</topology>
    </subcellularLocation>
</comment>
<dbReference type="RefSeq" id="WP_380798211.1">
    <property type="nucleotide sequence ID" value="NZ_JBHRVU010000005.1"/>
</dbReference>
<dbReference type="SUPFAM" id="SSF56935">
    <property type="entry name" value="Porins"/>
    <property type="match status" value="1"/>
</dbReference>
<evidence type="ECO:0000256" key="8">
    <source>
        <dbReference type="ARBA" id="ARBA00023065"/>
    </source>
</evidence>
<keyword evidence="11 12" id="KW-0998">Cell outer membrane</keyword>
<gene>
    <name evidence="18" type="ORF">ACFOKF_20060</name>
</gene>
<feature type="domain" description="TonB-dependent receptor plug" evidence="17">
    <location>
        <begin position="35"/>
        <end position="144"/>
    </location>
</feature>
<name>A0ABV7NLY4_9SPHN</name>
<evidence type="ECO:0000256" key="5">
    <source>
        <dbReference type="ARBA" id="ARBA00022692"/>
    </source>
</evidence>
<evidence type="ECO:0000256" key="3">
    <source>
        <dbReference type="ARBA" id="ARBA00022452"/>
    </source>
</evidence>
<organism evidence="18 19">
    <name type="scientific">Sphingobium rhizovicinum</name>
    <dbReference type="NCBI Taxonomy" id="432308"/>
    <lineage>
        <taxon>Bacteria</taxon>
        <taxon>Pseudomonadati</taxon>
        <taxon>Pseudomonadota</taxon>
        <taxon>Alphaproteobacteria</taxon>
        <taxon>Sphingomonadales</taxon>
        <taxon>Sphingomonadaceae</taxon>
        <taxon>Sphingobium</taxon>
    </lineage>
</organism>
<evidence type="ECO:0000256" key="13">
    <source>
        <dbReference type="PROSITE-ProRule" id="PRU10144"/>
    </source>
</evidence>
<dbReference type="PANTHER" id="PTHR32552">
    <property type="entry name" value="FERRICHROME IRON RECEPTOR-RELATED"/>
    <property type="match status" value="1"/>
</dbReference>
<dbReference type="PANTHER" id="PTHR32552:SF81">
    <property type="entry name" value="TONB-DEPENDENT OUTER MEMBRANE RECEPTOR"/>
    <property type="match status" value="1"/>
</dbReference>
<sequence length="721" mass="78003">MTGSASAQSETPQVSKQAQEEGAIVVTARRREETLMDVPIAIATVDAKSLETKAVNDLRALDGFVPNVNIQAATTSASSAQIFLRGVGIDDVGFGTDPNVGVYLDDVFIGRLVGSLAGALDLERIEVLRGPQGTLYGRNSTGGAVKFVTRKPDLHENSAKLSATLGTDDRRDFKANANIVLAPDKAALILAVQTRDQDGYIKLVDAAGKDTGDRANGVNAQDYRAVLRLAPVDDLTIDIAADYTRNRSGIQAVTPTNCAALGTRPGLVTNAAGDYVPGNVSAGQFERCPLYYDDPYTAFRGPFAENDPRFDGGGIASTVNWKTDFGTVKWVSSYRGFRDVFASSLWGKPPPVTQVNLRAHLKQRQIQQEVQLSSASGGLIDYTVGLFYFREKVHSLYQSQIGTLSTVPRLNDDTQISNSYAAFGEFYIRPVEALEITLGGRYSLDRRSVDRALYSAITNADPSFTYATKIKSNKFTPKIGVSYDTGGVLLFASYTEGYRTPGFITSNPGNLAGMMLQSKMESEKSIEGGFKAKLLNNRLNVSATAFSAKYNNLQATLTINGITQVVTSDAKIEGLELETSYRPMRGLSLFANAGLMQTKYTSPPAGQPYARDLKHAPGHNVVVGGLYESAIGSMAGTFFLGGDLALTGKAFRNVANTIDQQSDAYELLTARAGYRAPDDRWSITVGGTNLLDQTYYMLGIENQARSYQPGRRFYATLETRF</sequence>
<dbReference type="Proteomes" id="UP001595681">
    <property type="component" value="Unassembled WGS sequence"/>
</dbReference>
<evidence type="ECO:0000256" key="6">
    <source>
        <dbReference type="ARBA" id="ARBA00022729"/>
    </source>
</evidence>
<dbReference type="InterPro" id="IPR039426">
    <property type="entry name" value="TonB-dep_rcpt-like"/>
</dbReference>
<evidence type="ECO:0000256" key="15">
    <source>
        <dbReference type="SAM" id="MobiDB-lite"/>
    </source>
</evidence>
<comment type="similarity">
    <text evidence="12 14">Belongs to the TonB-dependent receptor family.</text>
</comment>
<evidence type="ECO:0000313" key="18">
    <source>
        <dbReference type="EMBL" id="MFC3443454.1"/>
    </source>
</evidence>
<dbReference type="InterPro" id="IPR010917">
    <property type="entry name" value="TonB_rcpt_CS"/>
</dbReference>
<feature type="domain" description="TonB-dependent receptor-like beta-barrel" evidence="16">
    <location>
        <begin position="285"/>
        <end position="690"/>
    </location>
</feature>
<dbReference type="PROSITE" id="PS52016">
    <property type="entry name" value="TONB_DEPENDENT_REC_3"/>
    <property type="match status" value="1"/>
</dbReference>
<dbReference type="InterPro" id="IPR012910">
    <property type="entry name" value="Plug_dom"/>
</dbReference>
<evidence type="ECO:0000256" key="14">
    <source>
        <dbReference type="RuleBase" id="RU003357"/>
    </source>
</evidence>
<keyword evidence="19" id="KW-1185">Reference proteome</keyword>
<keyword evidence="8" id="KW-0406">Ion transport</keyword>
<keyword evidence="5 12" id="KW-0812">Transmembrane</keyword>
<dbReference type="EMBL" id="JBHRVU010000005">
    <property type="protein sequence ID" value="MFC3443454.1"/>
    <property type="molecule type" value="Genomic_DNA"/>
</dbReference>
<keyword evidence="3 12" id="KW-1134">Transmembrane beta strand</keyword>
<accession>A0ABV7NLY4</accession>
<feature type="short sequence motif" description="TonB C-terminal box" evidence="13">
    <location>
        <begin position="704"/>
        <end position="721"/>
    </location>
</feature>
<evidence type="ECO:0000256" key="7">
    <source>
        <dbReference type="ARBA" id="ARBA00023004"/>
    </source>
</evidence>
<evidence type="ECO:0000256" key="12">
    <source>
        <dbReference type="PROSITE-ProRule" id="PRU01360"/>
    </source>
</evidence>
<keyword evidence="9 14" id="KW-0798">TonB box</keyword>
<keyword evidence="18" id="KW-0675">Receptor</keyword>
<protein>
    <submittedName>
        <fullName evidence="18">TonB-dependent receptor</fullName>
    </submittedName>
</protein>
<keyword evidence="4" id="KW-0410">Iron transport</keyword>
<reference evidence="19" key="1">
    <citation type="journal article" date="2019" name="Int. J. Syst. Evol. Microbiol.">
        <title>The Global Catalogue of Microorganisms (GCM) 10K type strain sequencing project: providing services to taxonomists for standard genome sequencing and annotation.</title>
        <authorList>
            <consortium name="The Broad Institute Genomics Platform"/>
            <consortium name="The Broad Institute Genome Sequencing Center for Infectious Disease"/>
            <person name="Wu L."/>
            <person name="Ma J."/>
        </authorList>
    </citation>
    <scope>NUCLEOTIDE SEQUENCE [LARGE SCALE GENOMIC DNA]</scope>
    <source>
        <strain evidence="19">CCM 7491</strain>
    </source>
</reference>
<dbReference type="InterPro" id="IPR000531">
    <property type="entry name" value="Beta-barrel_TonB"/>
</dbReference>